<evidence type="ECO:0000256" key="6">
    <source>
        <dbReference type="ARBA" id="ARBA00022741"/>
    </source>
</evidence>
<dbReference type="InterPro" id="IPR006073">
    <property type="entry name" value="GTP-bd"/>
</dbReference>
<dbReference type="Pfam" id="PF02421">
    <property type="entry name" value="FeoB_N"/>
    <property type="match status" value="1"/>
</dbReference>
<dbReference type="CDD" id="cd01879">
    <property type="entry name" value="FeoB"/>
    <property type="match status" value="1"/>
</dbReference>
<dbReference type="SUPFAM" id="SSF52540">
    <property type="entry name" value="P-loop containing nucleoside triphosphate hydrolases"/>
    <property type="match status" value="1"/>
</dbReference>
<reference evidence="17 18" key="1">
    <citation type="submission" date="2016-08" db="EMBL/GenBank/DDBJ databases">
        <authorList>
            <person name="Seilhamer J.J."/>
        </authorList>
    </citation>
    <scope>NUCLEOTIDE SEQUENCE [LARGE SCALE GENOMIC DNA]</scope>
    <source>
        <strain evidence="17 18">DX4</strain>
    </source>
</reference>
<keyword evidence="6 13" id="KW-0547">Nucleotide-binding</keyword>
<evidence type="ECO:0000256" key="14">
    <source>
        <dbReference type="PIRSR" id="PIRSR603373-2"/>
    </source>
</evidence>
<dbReference type="PANTHER" id="PTHR43185:SF1">
    <property type="entry name" value="FE(2+) TRANSPORTER FEOB"/>
    <property type="match status" value="1"/>
</dbReference>
<keyword evidence="8 15" id="KW-0408">Iron</keyword>
<dbReference type="Pfam" id="PF07664">
    <property type="entry name" value="FeoB_C"/>
    <property type="match status" value="1"/>
</dbReference>
<feature type="transmembrane region" description="Helical" evidence="15">
    <location>
        <begin position="596"/>
        <end position="620"/>
    </location>
</feature>
<keyword evidence="10 13" id="KW-0342">GTP-binding</keyword>
<keyword evidence="14" id="KW-0479">Metal-binding</keyword>
<dbReference type="InterPro" id="IPR011642">
    <property type="entry name" value="Gate_dom"/>
</dbReference>
<dbReference type="RefSeq" id="WP_069378658.1">
    <property type="nucleotide sequence ID" value="NZ_CP017141.1"/>
</dbReference>
<evidence type="ECO:0000256" key="8">
    <source>
        <dbReference type="ARBA" id="ARBA00023004"/>
    </source>
</evidence>
<evidence type="ECO:0000256" key="7">
    <source>
        <dbReference type="ARBA" id="ARBA00022989"/>
    </source>
</evidence>
<dbReference type="OrthoDB" id="9809127at2"/>
<dbReference type="NCBIfam" id="TIGR00437">
    <property type="entry name" value="feoB"/>
    <property type="match status" value="1"/>
</dbReference>
<feature type="binding site" evidence="13">
    <location>
        <begin position="36"/>
        <end position="40"/>
    </location>
    <ligand>
        <name>GTP</name>
        <dbReference type="ChEBI" id="CHEBI:37565"/>
        <label>1</label>
    </ligand>
</feature>
<dbReference type="Pfam" id="PF07670">
    <property type="entry name" value="Gate"/>
    <property type="match status" value="2"/>
</dbReference>
<feature type="transmembrane region" description="Helical" evidence="15">
    <location>
        <begin position="415"/>
        <end position="440"/>
    </location>
</feature>
<dbReference type="GO" id="GO:0015093">
    <property type="term" value="F:ferrous iron transmembrane transporter activity"/>
    <property type="evidence" value="ECO:0007669"/>
    <property type="project" value="UniProtKB-UniRule"/>
</dbReference>
<dbReference type="KEGG" id="psty:BFS30_07140"/>
<feature type="transmembrane region" description="Helical" evidence="15">
    <location>
        <begin position="281"/>
        <end position="299"/>
    </location>
</feature>
<evidence type="ECO:0000256" key="2">
    <source>
        <dbReference type="ARBA" id="ARBA00022448"/>
    </source>
</evidence>
<comment type="function">
    <text evidence="15">Probable transporter of a GTP-driven Fe(2+) uptake system.</text>
</comment>
<dbReference type="InterPro" id="IPR003373">
    <property type="entry name" value="Fe2_transport_prot-B"/>
</dbReference>
<dbReference type="GO" id="GO:0005525">
    <property type="term" value="F:GTP binding"/>
    <property type="evidence" value="ECO:0007669"/>
    <property type="project" value="UniProtKB-KW"/>
</dbReference>
<name>A0A1D7QEC6_9SPHI</name>
<evidence type="ECO:0000256" key="9">
    <source>
        <dbReference type="ARBA" id="ARBA00023065"/>
    </source>
</evidence>
<evidence type="ECO:0000259" key="16">
    <source>
        <dbReference type="PROSITE" id="PS51711"/>
    </source>
</evidence>
<evidence type="ECO:0000256" key="5">
    <source>
        <dbReference type="ARBA" id="ARBA00022692"/>
    </source>
</evidence>
<evidence type="ECO:0000256" key="15">
    <source>
        <dbReference type="RuleBase" id="RU362098"/>
    </source>
</evidence>
<sequence length="705" mass="78018">MAKDLKIALVGNPNTGKSTLFNLLTGLNQKIGNFPGITIDKKVGYCKLPDGKQAEIIDLPGTYSLYPKSKDESIVFQVLADKNNASHPDIVVLIADATNLRRNLLLYTQVADLEIPMVLALNMTDMARKEGINIDVNKLSERLGIQVVAISARSNAGLDELKKAINNTTSIATQLKGADILALAPEAIEATKKRIGTENDYFALQILHQHQHLADFTEVDHAAFDQIRKANNFETSTLQTAETIARYRHLGTVLSGVIEDTGAARKFAFSDKIDAVLTNKFWGFLIFIGILFFIFNAIFSWSQYPMEMIETIFARLGELGHEYLPEGVLSSLLLDGVLAGLGGIVVFIPQIAILFAFISILEDTGYMARVTFLMDKIMRKFGLSGKSVVPMIGSIACAVPSIMSARTIESWKDRIITIMVVPLVSCSARLPVYTLLIGLVVPEKTVWGFINLQGLTLMGMYLISILAAVLVAFVMKIILKAKEKSYFIMELPVYRAPRWTNVLYTMYEKSKTFVLEAGKVIIAISIVLWVMSSYGPSDRFEAIDKKYAAIEAQKDSVQISTLERDKSAERLENSYAGILGHAIEPVIRPLGFDWKIGIALITSFAAREAFVGTMATIYSVEGGDENVVKIHDRMKAAKNPVTGLPVFTFATGFSLMLFYAFAMQCMSTVAVVYRETKSWKWPLIQLVYMTAMAYVASLIAYQLLK</sequence>
<dbReference type="InterPro" id="IPR050860">
    <property type="entry name" value="FeoB_GTPase"/>
</dbReference>
<dbReference type="AlphaFoldDB" id="A0A1D7QEC6"/>
<feature type="binding site" evidence="13">
    <location>
        <begin position="11"/>
        <end position="18"/>
    </location>
    <ligand>
        <name>GTP</name>
        <dbReference type="ChEBI" id="CHEBI:37565"/>
        <label>1</label>
    </ligand>
</feature>
<feature type="transmembrane region" description="Helical" evidence="15">
    <location>
        <begin position="337"/>
        <end position="361"/>
    </location>
</feature>
<dbReference type="InterPro" id="IPR030389">
    <property type="entry name" value="G_FEOB_dom"/>
</dbReference>
<keyword evidence="2 15" id="KW-0813">Transport</keyword>
<keyword evidence="4 15" id="KW-0410">Iron transport</keyword>
<protein>
    <recommendedName>
        <fullName evidence="12 15">Ferrous iron transport protein B</fullName>
    </recommendedName>
</protein>
<proteinExistence type="inferred from homology"/>
<evidence type="ECO:0000256" key="4">
    <source>
        <dbReference type="ARBA" id="ARBA00022496"/>
    </source>
</evidence>
<evidence type="ECO:0000256" key="13">
    <source>
        <dbReference type="PIRSR" id="PIRSR603373-1"/>
    </source>
</evidence>
<feature type="binding site" evidence="14">
    <location>
        <position position="22"/>
    </location>
    <ligand>
        <name>Mg(2+)</name>
        <dbReference type="ChEBI" id="CHEBI:18420"/>
        <label>1</label>
    </ligand>
</feature>
<evidence type="ECO:0000256" key="11">
    <source>
        <dbReference type="ARBA" id="ARBA00023136"/>
    </source>
</evidence>
<keyword evidence="5 15" id="KW-0812">Transmembrane</keyword>
<dbReference type="GO" id="GO:0046872">
    <property type="term" value="F:metal ion binding"/>
    <property type="evidence" value="ECO:0007669"/>
    <property type="project" value="UniProtKB-KW"/>
</dbReference>
<accession>A0A1D7QEC6</accession>
<feature type="transmembrane region" description="Helical" evidence="15">
    <location>
        <begin position="641"/>
        <end position="662"/>
    </location>
</feature>
<dbReference type="PROSITE" id="PS51711">
    <property type="entry name" value="G_FEOB"/>
    <property type="match status" value="1"/>
</dbReference>
<evidence type="ECO:0000313" key="17">
    <source>
        <dbReference type="EMBL" id="AOM76965.1"/>
    </source>
</evidence>
<feature type="transmembrane region" description="Helical" evidence="15">
    <location>
        <begin position="513"/>
        <end position="531"/>
    </location>
</feature>
<keyword evidence="18" id="KW-1185">Reference proteome</keyword>
<evidence type="ECO:0000256" key="3">
    <source>
        <dbReference type="ARBA" id="ARBA00022475"/>
    </source>
</evidence>
<dbReference type="GO" id="GO:0005886">
    <property type="term" value="C:plasma membrane"/>
    <property type="evidence" value="ECO:0007669"/>
    <property type="project" value="UniProtKB-SubCell"/>
</dbReference>
<comment type="similarity">
    <text evidence="15">Belongs to the TRAFAC class TrmE-Era-EngA-EngB-Septin-like GTPase superfamily. FeoB GTPase (TC 9.A.8) family.</text>
</comment>
<comment type="subcellular location">
    <subcellularLocation>
        <location evidence="15">Cell inner membrane</location>
        <topology evidence="15">Multi-pass membrane protein</topology>
    </subcellularLocation>
    <subcellularLocation>
        <location evidence="1">Cell membrane</location>
        <topology evidence="1">Multi-pass membrane protein</topology>
    </subcellularLocation>
</comment>
<dbReference type="Gene3D" id="3.40.50.300">
    <property type="entry name" value="P-loop containing nucleotide triphosphate hydrolases"/>
    <property type="match status" value="1"/>
</dbReference>
<dbReference type="InterPro" id="IPR027417">
    <property type="entry name" value="P-loop_NTPase"/>
</dbReference>
<feature type="binding site" evidence="13">
    <location>
        <begin position="122"/>
        <end position="125"/>
    </location>
    <ligand>
        <name>GTP</name>
        <dbReference type="ChEBI" id="CHEBI:37565"/>
        <label>1</label>
    </ligand>
</feature>
<feature type="binding site" evidence="13">
    <location>
        <begin position="58"/>
        <end position="61"/>
    </location>
    <ligand>
        <name>GTP</name>
        <dbReference type="ChEBI" id="CHEBI:37565"/>
        <label>1</label>
    </ligand>
</feature>
<keyword evidence="11 15" id="KW-0472">Membrane</keyword>
<evidence type="ECO:0000256" key="12">
    <source>
        <dbReference type="NCBIfam" id="TIGR00437"/>
    </source>
</evidence>
<feature type="domain" description="FeoB-type G" evidence="16">
    <location>
        <begin position="4"/>
        <end position="171"/>
    </location>
</feature>
<feature type="transmembrane region" description="Helical" evidence="15">
    <location>
        <begin position="682"/>
        <end position="704"/>
    </location>
</feature>
<dbReference type="InterPro" id="IPR011640">
    <property type="entry name" value="Fe2_transport_prot_B_C"/>
</dbReference>
<organism evidence="17 18">
    <name type="scientific">Pedobacter steynii</name>
    <dbReference type="NCBI Taxonomy" id="430522"/>
    <lineage>
        <taxon>Bacteria</taxon>
        <taxon>Pseudomonadati</taxon>
        <taxon>Bacteroidota</taxon>
        <taxon>Sphingobacteriia</taxon>
        <taxon>Sphingobacteriales</taxon>
        <taxon>Sphingobacteriaceae</taxon>
        <taxon>Pedobacter</taxon>
    </lineage>
</organism>
<evidence type="ECO:0000313" key="18">
    <source>
        <dbReference type="Proteomes" id="UP000094313"/>
    </source>
</evidence>
<keyword evidence="7 15" id="KW-1133">Transmembrane helix</keyword>
<feature type="binding site" evidence="14">
    <location>
        <position position="25"/>
    </location>
    <ligand>
        <name>Mg(2+)</name>
        <dbReference type="ChEBI" id="CHEBI:18420"/>
        <label>2</label>
    </ligand>
</feature>
<dbReference type="EMBL" id="CP017141">
    <property type="protein sequence ID" value="AOM76965.1"/>
    <property type="molecule type" value="Genomic_DNA"/>
</dbReference>
<feature type="binding site" evidence="14">
    <location>
        <position position="26"/>
    </location>
    <ligand>
        <name>Mg(2+)</name>
        <dbReference type="ChEBI" id="CHEBI:18420"/>
        <label>2</label>
    </ligand>
</feature>
<dbReference type="PANTHER" id="PTHR43185">
    <property type="entry name" value="FERROUS IRON TRANSPORT PROTEIN B"/>
    <property type="match status" value="1"/>
</dbReference>
<gene>
    <name evidence="17" type="ORF">BFS30_07140</name>
</gene>
<keyword evidence="14" id="KW-0460">Magnesium</keyword>
<evidence type="ECO:0000256" key="1">
    <source>
        <dbReference type="ARBA" id="ARBA00004651"/>
    </source>
</evidence>
<keyword evidence="3" id="KW-1003">Cell membrane</keyword>
<evidence type="ECO:0000256" key="10">
    <source>
        <dbReference type="ARBA" id="ARBA00023134"/>
    </source>
</evidence>
<dbReference type="Proteomes" id="UP000094313">
    <property type="component" value="Chromosome"/>
</dbReference>
<keyword evidence="9" id="KW-0406">Ion transport</keyword>
<dbReference type="PRINTS" id="PR00326">
    <property type="entry name" value="GTP1OBG"/>
</dbReference>
<feature type="transmembrane region" description="Helical" evidence="15">
    <location>
        <begin position="460"/>
        <end position="479"/>
    </location>
</feature>